<evidence type="ECO:0000313" key="1">
    <source>
        <dbReference type="EMBL" id="OGD57194.1"/>
    </source>
</evidence>
<organism evidence="1 2">
    <name type="scientific">Candidatus Berkelbacteria bacterium RBG_13_40_8</name>
    <dbReference type="NCBI Taxonomy" id="1797467"/>
    <lineage>
        <taxon>Bacteria</taxon>
        <taxon>Candidatus Berkelbacteria</taxon>
    </lineage>
</organism>
<name>A0A1F5DQ65_9BACT</name>
<comment type="caution">
    <text evidence="1">The sequence shown here is derived from an EMBL/GenBank/DDBJ whole genome shotgun (WGS) entry which is preliminary data.</text>
</comment>
<reference evidence="1 2" key="1">
    <citation type="journal article" date="2016" name="Nat. Commun.">
        <title>Thousands of microbial genomes shed light on interconnected biogeochemical processes in an aquifer system.</title>
        <authorList>
            <person name="Anantharaman K."/>
            <person name="Brown C.T."/>
            <person name="Hug L.A."/>
            <person name="Sharon I."/>
            <person name="Castelle C.J."/>
            <person name="Probst A.J."/>
            <person name="Thomas B.C."/>
            <person name="Singh A."/>
            <person name="Wilkins M.J."/>
            <person name="Karaoz U."/>
            <person name="Brodie E.L."/>
            <person name="Williams K.H."/>
            <person name="Hubbard S.S."/>
            <person name="Banfield J.F."/>
        </authorList>
    </citation>
    <scope>NUCLEOTIDE SEQUENCE [LARGE SCALE GENOMIC DNA]</scope>
</reference>
<sequence length="68" mass="8127">MEAHKKRKFAGELRLKLLEFGELLEKEQTKIMLKNAKYQHFPRTPLYSGPISERLKATARRLEEEENR</sequence>
<dbReference type="EMBL" id="MEZT01000005">
    <property type="protein sequence ID" value="OGD57194.1"/>
    <property type="molecule type" value="Genomic_DNA"/>
</dbReference>
<accession>A0A1F5DQ65</accession>
<gene>
    <name evidence="1" type="ORF">A2V71_02125</name>
</gene>
<proteinExistence type="predicted"/>
<dbReference type="Proteomes" id="UP000178764">
    <property type="component" value="Unassembled WGS sequence"/>
</dbReference>
<dbReference type="AlphaFoldDB" id="A0A1F5DQ65"/>
<evidence type="ECO:0000313" key="2">
    <source>
        <dbReference type="Proteomes" id="UP000178764"/>
    </source>
</evidence>
<protein>
    <submittedName>
        <fullName evidence="1">Uncharacterized protein</fullName>
    </submittedName>
</protein>